<dbReference type="EMBL" id="JBJHZZ010000011">
    <property type="protein sequence ID" value="MFL0248010.1"/>
    <property type="molecule type" value="Genomic_DNA"/>
</dbReference>
<protein>
    <submittedName>
        <fullName evidence="2">Stage II sporulation protein P</fullName>
    </submittedName>
</protein>
<sequence>MLKNKYTKGNICTSFALSLFLTLFMHTSLKATTGEENFQSSNPLYINILNFTMPLVKSLVSSTDTNAHLNYSLKEMLLEKAGLDINSPLSVVAREFSLIKVVDNTVAVQENNNSIIINPFKLNENNIIKISQSNSTNNTVNNIPNAAASEIYNPNIKKTLNSSKPEVFIYHTHTTESFKPSDQDNFDPNKNVVAVGDIIQNELENNYGIATIHDKTIHNAKVYNEAYARSGETVNKYLNKYKDFKLIIDLHRDASAGGSNPKPVSVTLNNKSLAKVEFVIGTANKNYQQNLSMTRKLINISQGLFPGLVRMGSPNDNGVYYIHAYFNQNKSANATLLEVGNEINTLDEAKTTGYYIARIIAEYINGKH</sequence>
<name>A0ABW8T7U5_9CLOT</name>
<proteinExistence type="predicted"/>
<evidence type="ECO:0000256" key="1">
    <source>
        <dbReference type="SAM" id="SignalP"/>
    </source>
</evidence>
<accession>A0ABW8T7U5</accession>
<organism evidence="2 3">
    <name type="scientific">Candidatus Clostridium stratigraminis</name>
    <dbReference type="NCBI Taxonomy" id="3381661"/>
    <lineage>
        <taxon>Bacteria</taxon>
        <taxon>Bacillati</taxon>
        <taxon>Bacillota</taxon>
        <taxon>Clostridia</taxon>
        <taxon>Eubacteriales</taxon>
        <taxon>Clostridiaceae</taxon>
        <taxon>Clostridium</taxon>
    </lineage>
</organism>
<dbReference type="NCBIfam" id="TIGR02867">
    <property type="entry name" value="spore_II_P"/>
    <property type="match status" value="1"/>
</dbReference>
<feature type="chain" id="PRO_5045695665" evidence="1">
    <location>
        <begin position="32"/>
        <end position="368"/>
    </location>
</feature>
<keyword evidence="3" id="KW-1185">Reference proteome</keyword>
<gene>
    <name evidence="2" type="ORF">ACJDUG_13660</name>
</gene>
<feature type="signal peptide" evidence="1">
    <location>
        <begin position="1"/>
        <end position="31"/>
    </location>
</feature>
<dbReference type="RefSeq" id="WP_406770440.1">
    <property type="nucleotide sequence ID" value="NZ_JBJHZZ010000011.1"/>
</dbReference>
<dbReference type="Pfam" id="PF07454">
    <property type="entry name" value="SpoIIP"/>
    <property type="match status" value="1"/>
</dbReference>
<reference evidence="2 3" key="1">
    <citation type="submission" date="2024-11" db="EMBL/GenBank/DDBJ databases">
        <authorList>
            <person name="Heng Y.C."/>
            <person name="Lim A.C.H."/>
            <person name="Lee J.K.Y."/>
            <person name="Kittelmann S."/>
        </authorList>
    </citation>
    <scope>NUCLEOTIDE SEQUENCE [LARGE SCALE GENOMIC DNA]</scope>
    <source>
        <strain evidence="2 3">WILCCON 0185</strain>
    </source>
</reference>
<dbReference type="Proteomes" id="UP001623591">
    <property type="component" value="Unassembled WGS sequence"/>
</dbReference>
<comment type="caution">
    <text evidence="2">The sequence shown here is derived from an EMBL/GenBank/DDBJ whole genome shotgun (WGS) entry which is preliminary data.</text>
</comment>
<evidence type="ECO:0000313" key="3">
    <source>
        <dbReference type="Proteomes" id="UP001623591"/>
    </source>
</evidence>
<evidence type="ECO:0000313" key="2">
    <source>
        <dbReference type="EMBL" id="MFL0248010.1"/>
    </source>
</evidence>
<dbReference type="InterPro" id="IPR010897">
    <property type="entry name" value="Spore_II_P"/>
</dbReference>
<keyword evidence="1" id="KW-0732">Signal</keyword>